<evidence type="ECO:0000256" key="2">
    <source>
        <dbReference type="ARBA" id="ARBA00023015"/>
    </source>
</evidence>
<feature type="domain" description="HTH lysR-type" evidence="5">
    <location>
        <begin position="1"/>
        <end position="59"/>
    </location>
</feature>
<keyword evidence="2" id="KW-0805">Transcription regulation</keyword>
<dbReference type="SUPFAM" id="SSF53850">
    <property type="entry name" value="Periplasmic binding protein-like II"/>
    <property type="match status" value="1"/>
</dbReference>
<comment type="caution">
    <text evidence="6">The sequence shown here is derived from an EMBL/GenBank/DDBJ whole genome shotgun (WGS) entry which is preliminary data.</text>
</comment>
<dbReference type="EMBL" id="JBHLVX010000051">
    <property type="protein sequence ID" value="MFC0269056.1"/>
    <property type="molecule type" value="Genomic_DNA"/>
</dbReference>
<dbReference type="PRINTS" id="PR00039">
    <property type="entry name" value="HTHLYSR"/>
</dbReference>
<dbReference type="InterPro" id="IPR000847">
    <property type="entry name" value="LysR_HTH_N"/>
</dbReference>
<evidence type="ECO:0000313" key="6">
    <source>
        <dbReference type="EMBL" id="MFC0269056.1"/>
    </source>
</evidence>
<reference evidence="6 7" key="1">
    <citation type="submission" date="2024-09" db="EMBL/GenBank/DDBJ databases">
        <authorList>
            <person name="Sun Q."/>
            <person name="Mori K."/>
        </authorList>
    </citation>
    <scope>NUCLEOTIDE SEQUENCE [LARGE SCALE GENOMIC DNA]</scope>
    <source>
        <strain evidence="6 7">CCM 7415</strain>
    </source>
</reference>
<comment type="similarity">
    <text evidence="1">Belongs to the LysR transcriptional regulatory family.</text>
</comment>
<accession>A0ABV6G5Z8</accession>
<dbReference type="Pfam" id="PF03466">
    <property type="entry name" value="LysR_substrate"/>
    <property type="match status" value="1"/>
</dbReference>
<dbReference type="InterPro" id="IPR005119">
    <property type="entry name" value="LysR_subst-bd"/>
</dbReference>
<keyword evidence="4" id="KW-0804">Transcription</keyword>
<evidence type="ECO:0000256" key="4">
    <source>
        <dbReference type="ARBA" id="ARBA00023163"/>
    </source>
</evidence>
<dbReference type="PROSITE" id="PS50931">
    <property type="entry name" value="HTH_LYSR"/>
    <property type="match status" value="1"/>
</dbReference>
<dbReference type="Gene3D" id="1.10.10.10">
    <property type="entry name" value="Winged helix-like DNA-binding domain superfamily/Winged helix DNA-binding domain"/>
    <property type="match status" value="1"/>
</dbReference>
<dbReference type="SUPFAM" id="SSF46785">
    <property type="entry name" value="Winged helix' DNA-binding domain"/>
    <property type="match status" value="1"/>
</dbReference>
<organism evidence="6 7">
    <name type="scientific">Kushneria aurantia</name>
    <dbReference type="NCBI Taxonomy" id="504092"/>
    <lineage>
        <taxon>Bacteria</taxon>
        <taxon>Pseudomonadati</taxon>
        <taxon>Pseudomonadota</taxon>
        <taxon>Gammaproteobacteria</taxon>
        <taxon>Oceanospirillales</taxon>
        <taxon>Halomonadaceae</taxon>
        <taxon>Kushneria</taxon>
    </lineage>
</organism>
<dbReference type="Gene3D" id="3.40.190.290">
    <property type="match status" value="1"/>
</dbReference>
<protein>
    <submittedName>
        <fullName evidence="6">LysR family transcriptional regulator</fullName>
    </submittedName>
</protein>
<evidence type="ECO:0000259" key="5">
    <source>
        <dbReference type="PROSITE" id="PS50931"/>
    </source>
</evidence>
<gene>
    <name evidence="6" type="ORF">ACFFHW_13860</name>
</gene>
<dbReference type="Proteomes" id="UP001589814">
    <property type="component" value="Unassembled WGS sequence"/>
</dbReference>
<dbReference type="Pfam" id="PF00126">
    <property type="entry name" value="HTH_1"/>
    <property type="match status" value="1"/>
</dbReference>
<keyword evidence="3" id="KW-0238">DNA-binding</keyword>
<keyword evidence="7" id="KW-1185">Reference proteome</keyword>
<name>A0ABV6G5Z8_9GAMM</name>
<evidence type="ECO:0000256" key="1">
    <source>
        <dbReference type="ARBA" id="ARBA00009437"/>
    </source>
</evidence>
<dbReference type="InterPro" id="IPR036390">
    <property type="entry name" value="WH_DNA-bd_sf"/>
</dbReference>
<sequence>MRYEADMAIFHAILSAGSFSGAAANLGLTHSAVSKRITALEGRLGVQLLIRSTRHLRLTNAGELYAAETRDILARLTAVETEVAEGAGTVRGRIRVTASNALGRMHVVPALFAFMQRYPEVEVDLTLTDTVVDIVQEGMDLAIRSASLQDSRLVARKLAANRRMACASPVYLAERGTPQRPEDMHNHACLRLNLAGSFNQWGLASASGQRVQLGAGFSCNSLETLHAACRQGHGIAWLPLFLVKQDIEDNVLLPVLEAYRDATCDTSISIVRPHMHYVPNRLRVLTDFIVDWFDRLAF</sequence>
<proteinExistence type="inferred from homology"/>
<dbReference type="RefSeq" id="WP_019950955.1">
    <property type="nucleotide sequence ID" value="NZ_JBHLVX010000051.1"/>
</dbReference>
<dbReference type="CDD" id="cd08422">
    <property type="entry name" value="PBP2_CrgA_like"/>
    <property type="match status" value="1"/>
</dbReference>
<dbReference type="PANTHER" id="PTHR30537">
    <property type="entry name" value="HTH-TYPE TRANSCRIPTIONAL REGULATOR"/>
    <property type="match status" value="1"/>
</dbReference>
<dbReference type="PANTHER" id="PTHR30537:SF5">
    <property type="entry name" value="HTH-TYPE TRANSCRIPTIONAL ACTIVATOR TTDR-RELATED"/>
    <property type="match status" value="1"/>
</dbReference>
<evidence type="ECO:0000313" key="7">
    <source>
        <dbReference type="Proteomes" id="UP001589814"/>
    </source>
</evidence>
<dbReference type="InterPro" id="IPR036388">
    <property type="entry name" value="WH-like_DNA-bd_sf"/>
</dbReference>
<dbReference type="InterPro" id="IPR058163">
    <property type="entry name" value="LysR-type_TF_proteobact-type"/>
</dbReference>
<evidence type="ECO:0000256" key="3">
    <source>
        <dbReference type="ARBA" id="ARBA00023125"/>
    </source>
</evidence>